<evidence type="ECO:0000313" key="4">
    <source>
        <dbReference type="Proteomes" id="UP000035199"/>
    </source>
</evidence>
<dbReference type="KEGG" id="cmv:CMUST_04530"/>
<organism evidence="3 4">
    <name type="scientific">Corynebacterium mustelae</name>
    <dbReference type="NCBI Taxonomy" id="571915"/>
    <lineage>
        <taxon>Bacteria</taxon>
        <taxon>Bacillati</taxon>
        <taxon>Actinomycetota</taxon>
        <taxon>Actinomycetes</taxon>
        <taxon>Mycobacteriales</taxon>
        <taxon>Corynebacteriaceae</taxon>
        <taxon>Corynebacterium</taxon>
    </lineage>
</organism>
<dbReference type="KEGG" id="cmv:CMUST_15690"/>
<keyword evidence="4" id="KW-1185">Reference proteome</keyword>
<feature type="coiled-coil region" evidence="1">
    <location>
        <begin position="167"/>
        <end position="226"/>
    </location>
</feature>
<proteinExistence type="predicted"/>
<name>A0A0G3H1Y5_9CORY</name>
<geneLocation type="plasmid" evidence="3 4">
    <name>phiCmus45274</name>
</geneLocation>
<dbReference type="RefSeq" id="WP_052844526.1">
    <property type="nucleotide sequence ID" value="NZ_CP011542.1"/>
</dbReference>
<protein>
    <submittedName>
        <fullName evidence="3">Uncharacterized protein</fullName>
    </submittedName>
</protein>
<dbReference type="STRING" id="571915.CMUST_04530"/>
<dbReference type="Proteomes" id="UP000035199">
    <property type="component" value="Plasmid phiCmus45274"/>
</dbReference>
<dbReference type="OrthoDB" id="4426812at2"/>
<accession>A0A0G3H1Y5</accession>
<gene>
    <name evidence="2" type="ORF">CMUST_04530</name>
    <name evidence="3" type="ORF">CMUST_15690</name>
</gene>
<reference evidence="3 4" key="1">
    <citation type="journal article" date="2015" name="Genome Announc.">
        <title>Complete Genome Sequence of the Type Strain Corynebacterium mustelae DSM 45274, Isolated from Various Tissues of a Male Ferret with Lethal Sepsis.</title>
        <authorList>
            <person name="Ruckert C."/>
            <person name="Eimer J."/>
            <person name="Winkler A."/>
            <person name="Tauch A."/>
        </authorList>
    </citation>
    <scope>NUCLEOTIDE SEQUENCE [LARGE SCALE GENOMIC DNA]</scope>
    <source>
        <strain evidence="3 4">DSM 45274</strain>
        <plasmid evidence="3">phiCmus45274</plasmid>
        <plasmid evidence="4">Plasmid phiCmus45274</plasmid>
    </source>
</reference>
<dbReference type="AlphaFoldDB" id="A0A0G3H1Y5"/>
<dbReference type="EMBL" id="CP011542">
    <property type="protein sequence ID" value="AKK05248.1"/>
    <property type="molecule type" value="Genomic_DNA"/>
</dbReference>
<evidence type="ECO:0000313" key="2">
    <source>
        <dbReference type="EMBL" id="AKK05248.1"/>
    </source>
</evidence>
<dbReference type="PATRIC" id="fig|571915.4.peg.3368"/>
<keyword evidence="1" id="KW-0175">Coiled coil</keyword>
<reference evidence="4" key="2">
    <citation type="submission" date="2015-05" db="EMBL/GenBank/DDBJ databases">
        <title>Complete genome sequence of Corynebacterium mustelae DSM 45274, isolated from various tissues of a male ferret with lethal sepsis.</title>
        <authorList>
            <person name="Ruckert C."/>
            <person name="Albersmeier A."/>
            <person name="Winkler A."/>
            <person name="Tauch A."/>
        </authorList>
    </citation>
    <scope>NUCLEOTIDE SEQUENCE [LARGE SCALE GENOMIC DNA]</scope>
    <source>
        <strain evidence="4">DSM 45274</strain>
        <plasmid evidence="4">Plasmid phiCmus45274</plasmid>
    </source>
</reference>
<keyword evidence="3" id="KW-0614">Plasmid</keyword>
<dbReference type="Proteomes" id="UP000035199">
    <property type="component" value="Chromosome"/>
</dbReference>
<dbReference type="EMBL" id="CP011544">
    <property type="protein sequence ID" value="AKK07426.1"/>
    <property type="molecule type" value="Genomic_DNA"/>
</dbReference>
<sequence length="356" mass="38058">MIRTDVVLYASGGEMTVGRRVATHVYGAFEVVLPEGQEQHSSVVDPRIQNGYICRPFKPVAPGRFNFGFVRADVTLNLQSQSSDLERVVDAAQERVSGDVFFERDIGVEGLGRFVPTRHFDVGDTVSVAVWGLRVPAVVTGIDAVSDAESGLLAWRVHVGGQLVSDLDAVSANNEQIRRQIAQERAQRLREAGALSTKVASVESKAEEAESKAAQAGESAEAAMRRAIAANTEASAANARAIRTNQFVLSGMPRLLHIDTNKTNAFTSSAGELNNGADFGYLLWTGGLLSPQGEVTFTATGAWTGAILMHAVTGDGYSDVTTAFITADTRSHVSIAGALFQNYKSATVWIFPNPTV</sequence>
<evidence type="ECO:0000256" key="1">
    <source>
        <dbReference type="SAM" id="Coils"/>
    </source>
</evidence>
<evidence type="ECO:0000313" key="3">
    <source>
        <dbReference type="EMBL" id="AKK07426.1"/>
    </source>
</evidence>